<dbReference type="RefSeq" id="WP_106660727.1">
    <property type="nucleotide sequence ID" value="NZ_PJEO01000052.1"/>
</dbReference>
<dbReference type="EMBL" id="PJEO01000052">
    <property type="protein sequence ID" value="PKQ44145.1"/>
    <property type="molecule type" value="Genomic_DNA"/>
</dbReference>
<proteinExistence type="predicted"/>
<dbReference type="Proteomes" id="UP000233435">
    <property type="component" value="Unassembled WGS sequence"/>
</dbReference>
<feature type="transmembrane region" description="Helical" evidence="1">
    <location>
        <begin position="325"/>
        <end position="349"/>
    </location>
</feature>
<gene>
    <name evidence="3" type="ORF">CSW08_15250</name>
</gene>
<evidence type="ECO:0000256" key="2">
    <source>
        <dbReference type="SAM" id="SignalP"/>
    </source>
</evidence>
<keyword evidence="1" id="KW-0812">Transmembrane</keyword>
<feature type="transmembrane region" description="Helical" evidence="1">
    <location>
        <begin position="263"/>
        <end position="283"/>
    </location>
</feature>
<feature type="transmembrane region" description="Helical" evidence="1">
    <location>
        <begin position="361"/>
        <end position="378"/>
    </location>
</feature>
<keyword evidence="2" id="KW-0732">Signal</keyword>
<dbReference type="AlphaFoldDB" id="A0A2N3HGQ8"/>
<keyword evidence="1" id="KW-1133">Transmembrane helix</keyword>
<keyword evidence="4" id="KW-1185">Reference proteome</keyword>
<feature type="transmembrane region" description="Helical" evidence="1">
    <location>
        <begin position="237"/>
        <end position="257"/>
    </location>
</feature>
<evidence type="ECO:0008006" key="5">
    <source>
        <dbReference type="Google" id="ProtNLM"/>
    </source>
</evidence>
<feature type="transmembrane region" description="Helical" evidence="1">
    <location>
        <begin position="196"/>
        <end position="217"/>
    </location>
</feature>
<evidence type="ECO:0000313" key="3">
    <source>
        <dbReference type="EMBL" id="PKQ44145.1"/>
    </source>
</evidence>
<dbReference type="OrthoDB" id="9808870at2"/>
<feature type="transmembrane region" description="Helical" evidence="1">
    <location>
        <begin position="295"/>
        <end position="313"/>
    </location>
</feature>
<comment type="caution">
    <text evidence="3">The sequence shown here is derived from an EMBL/GenBank/DDBJ whole genome shotgun (WGS) entry which is preliminary data.</text>
</comment>
<sequence>MNKKFLCLVFIALILTTVNKVFGHNPDNSLMYLRIYENANIEGTIHVNINELNDVLGLHLNKKTSVEDVEPYANKIRDYLIKNTAFSTGSKIYKMVFTNEISILSVGYGDFVIFHFYLENSNVLPDEIDVVFKIFIEEEPNHQNLLGQEYNWKAGLINNEKMIDLYFSHNDWKKTLSLKERSIMKGFMAMIRQGIWHIWIGIDHILFIIALILPAVVRRKKAGIWGWEPVDKFKPAFIYIIKIITFFTIAHTITLSLASLNIIALPSRIVESIIALSIGLAAYHNIRPIFKGKDWLIAFVFGLFHGFGFASVLGELGFNGENLALTLLGFNIGVEIGQLAIITAIFPLLYVIRNLKLYPKFLVYLSALLIIISLYWVVERAFDIDLPIDNYIRRYGYQFAVWLGLR</sequence>
<organism evidence="3 4">
    <name type="scientific">Confluentibacter flavum</name>
    <dbReference type="NCBI Taxonomy" id="1909700"/>
    <lineage>
        <taxon>Bacteria</taxon>
        <taxon>Pseudomonadati</taxon>
        <taxon>Bacteroidota</taxon>
        <taxon>Flavobacteriia</taxon>
        <taxon>Flavobacteriales</taxon>
        <taxon>Flavobacteriaceae</taxon>
        <taxon>Confluentibacter</taxon>
    </lineage>
</organism>
<reference evidence="3 4" key="1">
    <citation type="submission" date="2017-12" db="EMBL/GenBank/DDBJ databases">
        <title>Confluentibacter flavum sp. nov., isolated from the saline lake.</title>
        <authorList>
            <person name="Yu L."/>
        </authorList>
    </citation>
    <scope>NUCLEOTIDE SEQUENCE [LARGE SCALE GENOMIC DNA]</scope>
    <source>
        <strain evidence="3 4">3B</strain>
    </source>
</reference>
<accession>A0A2N3HGQ8</accession>
<evidence type="ECO:0000256" key="1">
    <source>
        <dbReference type="SAM" id="Phobius"/>
    </source>
</evidence>
<keyword evidence="1" id="KW-0472">Membrane</keyword>
<dbReference type="InterPro" id="IPR032809">
    <property type="entry name" value="Put_HupE_UreJ"/>
</dbReference>
<feature type="signal peptide" evidence="2">
    <location>
        <begin position="1"/>
        <end position="23"/>
    </location>
</feature>
<protein>
    <recommendedName>
        <fullName evidence="5">HupE / UreJ protein</fullName>
    </recommendedName>
</protein>
<dbReference type="Pfam" id="PF13795">
    <property type="entry name" value="HupE_UreJ_2"/>
    <property type="match status" value="1"/>
</dbReference>
<evidence type="ECO:0000313" key="4">
    <source>
        <dbReference type="Proteomes" id="UP000233435"/>
    </source>
</evidence>
<feature type="chain" id="PRO_5014600015" description="HupE / UreJ protein" evidence="2">
    <location>
        <begin position="24"/>
        <end position="406"/>
    </location>
</feature>
<name>A0A2N3HGQ8_9FLAO</name>